<dbReference type="EMBL" id="PEWY01000006">
    <property type="protein sequence ID" value="PIU37565.1"/>
    <property type="molecule type" value="Genomic_DNA"/>
</dbReference>
<organism evidence="3 4">
    <name type="scientific">Candidatus Roizmanbacteria bacterium CG07_land_8_20_14_0_80_34_15</name>
    <dbReference type="NCBI Taxonomy" id="1974849"/>
    <lineage>
        <taxon>Bacteria</taxon>
        <taxon>Candidatus Roizmaniibacteriota</taxon>
    </lineage>
</organism>
<sequence>MKNKFCFSKTLAYLVFFVAVVVGFFLVVNYTNQQKLALNSQAKVIDELGDGAGGSDTGSGSNTGGSKKSNGPKPGGLDCKQAGRKYANGAAGDWYNKSEAWLEKHWAPNYMINVVDVTWKVDPYYKRNVGSRKCFAMLKLQKKQSCSQVADKWSGNGKTCFAIKENRFYYEAYPLSSQLSDYSSHKNQECCFKHHKQKGAEME</sequence>
<feature type="compositionally biased region" description="Gly residues" evidence="1">
    <location>
        <begin position="53"/>
        <end position="63"/>
    </location>
</feature>
<comment type="caution">
    <text evidence="3">The sequence shown here is derived from an EMBL/GenBank/DDBJ whole genome shotgun (WGS) entry which is preliminary data.</text>
</comment>
<evidence type="ECO:0000256" key="1">
    <source>
        <dbReference type="SAM" id="MobiDB-lite"/>
    </source>
</evidence>
<reference evidence="4" key="1">
    <citation type="submission" date="2017-09" db="EMBL/GenBank/DDBJ databases">
        <title>Depth-based differentiation of microbial function through sediment-hosted aquifers and enrichment of novel symbionts in the deep terrestrial subsurface.</title>
        <authorList>
            <person name="Probst A.J."/>
            <person name="Ladd B."/>
            <person name="Jarett J.K."/>
            <person name="Geller-Mcgrath D.E."/>
            <person name="Sieber C.M.K."/>
            <person name="Emerson J.B."/>
            <person name="Anantharaman K."/>
            <person name="Thomas B.C."/>
            <person name="Malmstrom R."/>
            <person name="Stieglmeier M."/>
            <person name="Klingl A."/>
            <person name="Woyke T."/>
            <person name="Ryan C.M."/>
            <person name="Banfield J.F."/>
        </authorList>
    </citation>
    <scope>NUCLEOTIDE SEQUENCE [LARGE SCALE GENOMIC DNA]</scope>
</reference>
<dbReference type="AlphaFoldDB" id="A0A2M6YVP0"/>
<keyword evidence="2" id="KW-1133">Transmembrane helix</keyword>
<dbReference type="Proteomes" id="UP000230184">
    <property type="component" value="Unassembled WGS sequence"/>
</dbReference>
<gene>
    <name evidence="3" type="ORF">COT02_00205</name>
</gene>
<evidence type="ECO:0000313" key="4">
    <source>
        <dbReference type="Proteomes" id="UP000230184"/>
    </source>
</evidence>
<proteinExistence type="predicted"/>
<keyword evidence="2" id="KW-0472">Membrane</keyword>
<feature type="transmembrane region" description="Helical" evidence="2">
    <location>
        <begin position="12"/>
        <end position="31"/>
    </location>
</feature>
<evidence type="ECO:0000256" key="2">
    <source>
        <dbReference type="SAM" id="Phobius"/>
    </source>
</evidence>
<evidence type="ECO:0000313" key="3">
    <source>
        <dbReference type="EMBL" id="PIU37565.1"/>
    </source>
</evidence>
<keyword evidence="2" id="KW-0812">Transmembrane</keyword>
<name>A0A2M6YVP0_9BACT</name>
<feature type="compositionally biased region" description="Low complexity" evidence="1">
    <location>
        <begin position="64"/>
        <end position="74"/>
    </location>
</feature>
<accession>A0A2M6YVP0</accession>
<protein>
    <submittedName>
        <fullName evidence="3">Uncharacterized protein</fullName>
    </submittedName>
</protein>
<feature type="region of interest" description="Disordered" evidence="1">
    <location>
        <begin position="53"/>
        <end position="74"/>
    </location>
</feature>